<dbReference type="KEGG" id="bhu:bhn_I1384"/>
<dbReference type="Gene3D" id="3.30.420.40">
    <property type="match status" value="4"/>
</dbReference>
<feature type="domain" description="ATPase BadF/BadG/BcrA/BcrD type" evidence="1">
    <location>
        <begin position="323"/>
        <end position="577"/>
    </location>
</feature>
<dbReference type="InterPro" id="IPR002731">
    <property type="entry name" value="ATPase_BadF"/>
</dbReference>
<dbReference type="EMBL" id="CP017831">
    <property type="protein sequence ID" value="AOZ96417.1"/>
    <property type="molecule type" value="Genomic_DNA"/>
</dbReference>
<dbReference type="Pfam" id="PF09989">
    <property type="entry name" value="DUF2229"/>
    <property type="match status" value="1"/>
</dbReference>
<dbReference type="CDD" id="cd24034">
    <property type="entry name" value="ASKHA_NBD_O66634-like_rpt1"/>
    <property type="match status" value="1"/>
</dbReference>
<reference evidence="4" key="1">
    <citation type="submission" date="2016-10" db="EMBL/GenBank/DDBJ databases">
        <title>The complete genome sequence of the rumen bacterium Butyrivibrio hungatei MB2003.</title>
        <authorList>
            <person name="Palevich N."/>
            <person name="Kelly W.J."/>
            <person name="Leahy S.C."/>
            <person name="Altermann E."/>
            <person name="Rakonjac J."/>
            <person name="Attwood G.T."/>
        </authorList>
    </citation>
    <scope>NUCLEOTIDE SEQUENCE [LARGE SCALE GENOMIC DNA]</scope>
    <source>
        <strain evidence="4">MB2003</strain>
    </source>
</reference>
<dbReference type="OrthoDB" id="9802715at2"/>
<dbReference type="Proteomes" id="UP000179284">
    <property type="component" value="Chromosome I"/>
</dbReference>
<proteinExistence type="predicted"/>
<organism evidence="3 4">
    <name type="scientific">Butyrivibrio hungatei</name>
    <dbReference type="NCBI Taxonomy" id="185008"/>
    <lineage>
        <taxon>Bacteria</taxon>
        <taxon>Bacillati</taxon>
        <taxon>Bacillota</taxon>
        <taxon>Clostridia</taxon>
        <taxon>Lachnospirales</taxon>
        <taxon>Lachnospiraceae</taxon>
        <taxon>Butyrivibrio</taxon>
    </lineage>
</organism>
<accession>A0A1D9P1D9</accession>
<dbReference type="CDD" id="cd24035">
    <property type="entry name" value="ASKHA_NBD_O66634-like_rpt2"/>
    <property type="match status" value="1"/>
</dbReference>
<dbReference type="InterPro" id="IPR043129">
    <property type="entry name" value="ATPase_NBD"/>
</dbReference>
<feature type="domain" description="ATPase BadF/BadG/BcrA/BcrD type" evidence="1">
    <location>
        <begin position="8"/>
        <end position="257"/>
    </location>
</feature>
<feature type="domain" description="DUF2229" evidence="2">
    <location>
        <begin position="675"/>
        <end position="891"/>
    </location>
</feature>
<dbReference type="PANTHER" id="PTHR32329">
    <property type="entry name" value="BIFUNCTIONAL PROTEIN [INCLUDES 2-HYDROXYACYL-COA DEHYDRATASE (N-TER) AND ITS ACTIVATOR DOMAIN (C_TERM)-RELATED"/>
    <property type="match status" value="1"/>
</dbReference>
<evidence type="ECO:0000259" key="2">
    <source>
        <dbReference type="Pfam" id="PF09989"/>
    </source>
</evidence>
<protein>
    <submittedName>
        <fullName evidence="3">CoA-substrate-specific enzyme activase</fullName>
    </submittedName>
</protein>
<sequence length="1415" mass="156995">MISKDYTLGIDIGSTTVKVALLDKDSNIIFSDYKRHFANIQETLADLLQEAYKISGNVTIHPVITGSGGLTLAKHLEVPFVQEVIAVSTSLKKLAPKTDVAIELGGEDAKIIYFEDGNVEQRMNGICAGGTGSFIDQMAALLQTDASGLNEYAKNYNSLYTIAARCGVFAKSDIQPLINEGATKEDLSASIFQAVVNQTISGLACGKPIRGHVAFLGGPLHFLDQLKAAFIRTLKLDEEHTIETDNSHLFAAIGSALNAKEETFYSMDEMVSKLSHKIVMDAEVSRLDPLFKNEEDYKKFRNRQDQYKVKTRKLDSYKGNAFLGIDAGSTTTKCALISEDGDLLYSFYSSNNGSPLKTAISSIQEIYKLMPEGVKISRACSTGYGEALLKSALLLDDGEVETIAHYNAAAFFDPEVDCILDIGGQDMKCIHIKNQSVDSVQLNEACSSGCGSFIETFAKSLDYTVQDFAKVALYAKSPVDLGTRCTVFMNSRVKQAQKEGADVADISSGLAYSVIKNALFKVIKVSDAKDLGEHIVVQGGTFYNDAVLRAFEIISGAEAIRPDIAGIMGAFGAALIARDRFFETDDYKTTMLSIDQINNLEYTTSMTTCQGCTNHCRLTVNKFTGGRTHISGNRCERGIGKVKNEKNIPNLFDYKYKRIFGYEPLSAEKAKRGSVGIPRVLNFYENYPFWFTFFTNLGYQVVLSPRSTHQIYELGIESIPSESECYPAKLSHGHIEWLIKQKVDFIFYPGLFYEREEVKGATNHYNCPIVTSYSENIKNNVEAITNGNVKLRNPFMAFTSLETATTALVKEFAEIPAEEVIKAAKAGWDEMAKARLDIQKKGEETIKWMEENGKHGIVLAGRPYHVDPEINHGIPDMICSYGVAVLTEDSVSHLGTPERPLIVSDQWMYHSRLYAAASFVKTRDDLDLIQLNSFGCGLDAVTTDQVNDILSGSDKIYTCLKIDEVNNLGSARIRVRSLLAAIRVRKQKNKERTIRSSAINRVLFTEEMRKNYTILCPQMSPIHFDILEPAFRSCGYNFVVMQNDNRHAIDMGLKYVNNDACYPSLWVVGQIMDELHSGKYDLNRTAVIMSQTGGGCRATNYVGFIRRALKKAGMEQIPVVSLNLSKLEANPGFHINLEMLERAAFGAIFGDIFMRCVYRMRPYEKVPGSVDACHAKWLKVCQDFVSAKHMNIFKFEKICADIIADFDKIEITDEVKPRVGVVGEILVKFAPAANNHLVELLEAEGAEAVVPDLIDFMLYCFYNQIYKAEELGTSKKTAAFCKAGIWAIERLRSGATKAFKKSVHFDPPTSIYKLVEYAKPIVSIGNQTGEGWFLTGEMVELIKEGASNIVCTQPFGCLPNHVVGKGVIKQMRHLYPGCNIVAIDYDPGASEVNQLNRIKLMLSTAQKKVEEKKAM</sequence>
<dbReference type="SUPFAM" id="SSF53067">
    <property type="entry name" value="Actin-like ATPase domain"/>
    <property type="match status" value="2"/>
</dbReference>
<dbReference type="PANTHER" id="PTHR32329:SF4">
    <property type="entry name" value="ACTIVATOR OF 2-HYDROXYACYL-COA DEHYDRATASE"/>
    <property type="match status" value="1"/>
</dbReference>
<evidence type="ECO:0000313" key="3">
    <source>
        <dbReference type="EMBL" id="AOZ96417.1"/>
    </source>
</evidence>
<dbReference type="InterPro" id="IPR018709">
    <property type="entry name" value="CoA_activase_DUF2229"/>
</dbReference>
<dbReference type="Pfam" id="PF01869">
    <property type="entry name" value="BcrAD_BadFG"/>
    <property type="match status" value="2"/>
</dbReference>
<evidence type="ECO:0000259" key="1">
    <source>
        <dbReference type="Pfam" id="PF01869"/>
    </source>
</evidence>
<evidence type="ECO:0000313" key="4">
    <source>
        <dbReference type="Proteomes" id="UP000179284"/>
    </source>
</evidence>
<dbReference type="InterPro" id="IPR051805">
    <property type="entry name" value="Dehydratase_Activator_Redct"/>
</dbReference>
<name>A0A1D9P1D9_9FIRM</name>
<keyword evidence="4" id="KW-1185">Reference proteome</keyword>
<gene>
    <name evidence="3" type="ORF">bhn_I1384</name>
</gene>
<dbReference type="RefSeq" id="WP_071176108.1">
    <property type="nucleotide sequence ID" value="NZ_CP017831.1"/>
</dbReference>